<dbReference type="SMART" id="SM00322">
    <property type="entry name" value="KH"/>
    <property type="match status" value="1"/>
</dbReference>
<name>A0ABN8VW44_9BACT</name>
<evidence type="ECO:0000256" key="6">
    <source>
        <dbReference type="ARBA" id="ARBA00022884"/>
    </source>
</evidence>
<dbReference type="InterPro" id="IPR036612">
    <property type="entry name" value="KH_dom_type_1_sf"/>
</dbReference>
<evidence type="ECO:0000313" key="10">
    <source>
        <dbReference type="Proteomes" id="UP001157733"/>
    </source>
</evidence>
<evidence type="ECO:0000259" key="8">
    <source>
        <dbReference type="SMART" id="SM00322"/>
    </source>
</evidence>
<dbReference type="Pfam" id="PF02562">
    <property type="entry name" value="PhoH"/>
    <property type="match status" value="1"/>
</dbReference>
<dbReference type="PANTHER" id="PTHR30473:SF1">
    <property type="entry name" value="PHOH-LIKE PROTEIN"/>
    <property type="match status" value="1"/>
</dbReference>
<dbReference type="InterPro" id="IPR004087">
    <property type="entry name" value="KH_dom"/>
</dbReference>
<evidence type="ECO:0000313" key="9">
    <source>
        <dbReference type="EMBL" id="CAI2718022.1"/>
    </source>
</evidence>
<proteinExistence type="inferred from homology"/>
<comment type="similarity">
    <text evidence="2">Belongs to the PhoH family.</text>
</comment>
<protein>
    <recommendedName>
        <fullName evidence="7">PhoH-like protein</fullName>
    </recommendedName>
</protein>
<keyword evidence="4" id="KW-0547">Nucleotide-binding</keyword>
<dbReference type="Gene3D" id="3.30.1370.10">
    <property type="entry name" value="K Homology domain, type 1"/>
    <property type="match status" value="1"/>
</dbReference>
<dbReference type="Proteomes" id="UP001157733">
    <property type="component" value="Chromosome"/>
</dbReference>
<keyword evidence="5" id="KW-0067">ATP-binding</keyword>
<dbReference type="Pfam" id="PF00013">
    <property type="entry name" value="KH_1"/>
    <property type="match status" value="1"/>
</dbReference>
<dbReference type="InterPro" id="IPR004088">
    <property type="entry name" value="KH_dom_type_1"/>
</dbReference>
<gene>
    <name evidence="9" type="primary">ybeZ</name>
    <name evidence="9" type="ORF">NSPWAT_1163</name>
</gene>
<organism evidence="9 10">
    <name type="scientific">Nitrospina watsonii</name>
    <dbReference type="NCBI Taxonomy" id="1323948"/>
    <lineage>
        <taxon>Bacteria</taxon>
        <taxon>Pseudomonadati</taxon>
        <taxon>Nitrospinota/Tectimicrobiota group</taxon>
        <taxon>Nitrospinota</taxon>
        <taxon>Nitrospinia</taxon>
        <taxon>Nitrospinales</taxon>
        <taxon>Nitrospinaceae</taxon>
        <taxon>Nitrospina</taxon>
    </lineage>
</organism>
<keyword evidence="10" id="KW-1185">Reference proteome</keyword>
<dbReference type="Gene3D" id="3.40.50.300">
    <property type="entry name" value="P-loop containing nucleotide triphosphate hydrolases"/>
    <property type="match status" value="1"/>
</dbReference>
<accession>A0ABN8VW44</accession>
<feature type="domain" description="K Homology" evidence="8">
    <location>
        <begin position="3"/>
        <end position="67"/>
    </location>
</feature>
<dbReference type="SUPFAM" id="SSF52540">
    <property type="entry name" value="P-loop containing nucleoside triphosphate hydrolases"/>
    <property type="match status" value="1"/>
</dbReference>
<evidence type="ECO:0000256" key="4">
    <source>
        <dbReference type="ARBA" id="ARBA00022741"/>
    </source>
</evidence>
<comment type="subcellular location">
    <subcellularLocation>
        <location evidence="1">Cytoplasm</location>
    </subcellularLocation>
</comment>
<dbReference type="PANTHER" id="PTHR30473">
    <property type="entry name" value="PROTEIN PHOH"/>
    <property type="match status" value="1"/>
</dbReference>
<dbReference type="RefSeq" id="WP_282010933.1">
    <property type="nucleotide sequence ID" value="NZ_OX336137.1"/>
</dbReference>
<reference evidence="9 10" key="1">
    <citation type="submission" date="2022-09" db="EMBL/GenBank/DDBJ databases">
        <authorList>
            <person name="Kop L."/>
        </authorList>
    </citation>
    <scope>NUCLEOTIDE SEQUENCE [LARGE SCALE GENOMIC DNA]</scope>
    <source>
        <strain evidence="9 10">347</strain>
    </source>
</reference>
<dbReference type="InterPro" id="IPR051451">
    <property type="entry name" value="PhoH2-like"/>
</dbReference>
<keyword evidence="3" id="KW-0963">Cytoplasm</keyword>
<dbReference type="InterPro" id="IPR003714">
    <property type="entry name" value="PhoH"/>
</dbReference>
<evidence type="ECO:0000256" key="7">
    <source>
        <dbReference type="ARBA" id="ARBA00039970"/>
    </source>
</evidence>
<dbReference type="InterPro" id="IPR027417">
    <property type="entry name" value="P-loop_NTPase"/>
</dbReference>
<evidence type="ECO:0000256" key="3">
    <source>
        <dbReference type="ARBA" id="ARBA00022490"/>
    </source>
</evidence>
<keyword evidence="6" id="KW-0694">RNA-binding</keyword>
<dbReference type="SUPFAM" id="SSF54791">
    <property type="entry name" value="Eukaryotic type KH-domain (KH-domain type I)"/>
    <property type="match status" value="1"/>
</dbReference>
<dbReference type="EMBL" id="OX336137">
    <property type="protein sequence ID" value="CAI2718022.1"/>
    <property type="molecule type" value="Genomic_DNA"/>
</dbReference>
<evidence type="ECO:0000256" key="5">
    <source>
        <dbReference type="ARBA" id="ARBA00022840"/>
    </source>
</evidence>
<sequence>MNHSTSRDLLLESTEYIPEIFGTQDTNLKQIEKKFNVRITTRENQIRISGEPNDVEAVEHLLVQLHDMMASGQRLVNGDIKFAIRLVAEDPKVDIKGLFDERIPVSPKKGFITPKGNTQRKMIQAIRKHDVVLAIGPAGTGKTYLAVAMAVEGFLKRQFKRIILTRPAVEAGEKLGFLPGDIAEKIQPYLMPLYDALYEMVEFNQVQQMIAEGYIEIAPLAYMRGRTLNDSFIILDEAQNSTREQMKMFLTRLGFRSKMVVTGDITQVDLPRGTQSGLLHAREILRDIHGIDLIEFDRKDVVRHELVKKIIGAYDRAEQSEPPPSA</sequence>
<evidence type="ECO:0000256" key="2">
    <source>
        <dbReference type="ARBA" id="ARBA00010393"/>
    </source>
</evidence>
<evidence type="ECO:0000256" key="1">
    <source>
        <dbReference type="ARBA" id="ARBA00004496"/>
    </source>
</evidence>